<evidence type="ECO:0000313" key="2">
    <source>
        <dbReference type="Proteomes" id="UP000502549"/>
    </source>
</evidence>
<reference evidence="1 2" key="1">
    <citation type="submission" date="2020-02" db="EMBL/GenBank/DDBJ databases">
        <title>Complete genome sequence of Pseudomonas multiresinivorans ORNL1.</title>
        <authorList>
            <person name="Podar M."/>
        </authorList>
    </citation>
    <scope>NUCLEOTIDE SEQUENCE [LARGE SCALE GENOMIC DNA]</scope>
    <source>
        <strain evidence="2">populi</strain>
    </source>
</reference>
<protein>
    <submittedName>
        <fullName evidence="1">Uncharacterized protein</fullName>
    </submittedName>
</protein>
<name>A0A7Z3BI07_9PSED</name>
<organism evidence="1 2">
    <name type="scientific">Pseudomonas multiresinivorans</name>
    <dbReference type="NCBI Taxonomy" id="95301"/>
    <lineage>
        <taxon>Bacteria</taxon>
        <taxon>Pseudomonadati</taxon>
        <taxon>Pseudomonadota</taxon>
        <taxon>Gammaproteobacteria</taxon>
        <taxon>Pseudomonadales</taxon>
        <taxon>Pseudomonadaceae</taxon>
        <taxon>Pseudomonas</taxon>
    </lineage>
</organism>
<sequence>MKRTPTASLCPELDAILRAELSAGNQLGEGPVRTDWPQPGSIYAALRDSLRVPLGELTGPVKHSICRDPHYGWHDECFCERHGDLLVAGSTQRQQA</sequence>
<dbReference type="KEGG" id="pmui:G4G71_02425"/>
<dbReference type="EMBL" id="CP048833">
    <property type="protein sequence ID" value="QJP06787.1"/>
    <property type="molecule type" value="Genomic_DNA"/>
</dbReference>
<evidence type="ECO:0000313" key="1">
    <source>
        <dbReference type="EMBL" id="QJP06787.1"/>
    </source>
</evidence>
<dbReference type="RefSeq" id="WP_169935264.1">
    <property type="nucleotide sequence ID" value="NZ_CP048833.1"/>
</dbReference>
<keyword evidence="2" id="KW-1185">Reference proteome</keyword>
<accession>A0A7Z3BI07</accession>
<dbReference type="AlphaFoldDB" id="A0A7Z3BI07"/>
<proteinExistence type="predicted"/>
<dbReference type="Proteomes" id="UP000502549">
    <property type="component" value="Chromosome"/>
</dbReference>
<gene>
    <name evidence="1" type="ORF">G4G71_02425</name>
</gene>